<dbReference type="PANTHER" id="PTHR41291">
    <property type="entry name" value="DNA ALKYLATION REPAIR PROTEIN"/>
    <property type="match status" value="1"/>
</dbReference>
<keyword evidence="2" id="KW-1185">Reference proteome</keyword>
<accession>A0A419W7I1</accession>
<dbReference type="Proteomes" id="UP000283387">
    <property type="component" value="Unassembled WGS sequence"/>
</dbReference>
<protein>
    <recommendedName>
        <fullName evidence="3">DNA alkylation repair enzyme</fullName>
    </recommendedName>
</protein>
<dbReference type="PANTHER" id="PTHR41291:SF1">
    <property type="entry name" value="DNA ALKYLATION REPAIR PROTEIN"/>
    <property type="match status" value="1"/>
</dbReference>
<dbReference type="AlphaFoldDB" id="A0A419W7I1"/>
<evidence type="ECO:0008006" key="3">
    <source>
        <dbReference type="Google" id="ProtNLM"/>
    </source>
</evidence>
<evidence type="ECO:0000313" key="1">
    <source>
        <dbReference type="EMBL" id="RKD91441.1"/>
    </source>
</evidence>
<dbReference type="OrthoDB" id="1122333at2"/>
<evidence type="ECO:0000313" key="2">
    <source>
        <dbReference type="Proteomes" id="UP000283387"/>
    </source>
</evidence>
<name>A0A419W7I1_9BACT</name>
<proteinExistence type="predicted"/>
<dbReference type="EMBL" id="RAPN01000001">
    <property type="protein sequence ID" value="RKD91441.1"/>
    <property type="molecule type" value="Genomic_DNA"/>
</dbReference>
<reference evidence="1 2" key="1">
    <citation type="submission" date="2018-09" db="EMBL/GenBank/DDBJ databases">
        <title>Genomic Encyclopedia of Archaeal and Bacterial Type Strains, Phase II (KMG-II): from individual species to whole genera.</title>
        <authorList>
            <person name="Goeker M."/>
        </authorList>
    </citation>
    <scope>NUCLEOTIDE SEQUENCE [LARGE SCALE GENOMIC DNA]</scope>
    <source>
        <strain evidence="1 2">DSM 27148</strain>
    </source>
</reference>
<sequence>MDILIDDPATEKLFREILVKIRLLKNGDTVAQMKKMGLNYKINWGASIIHLRELAKNYEKNHLLALKLWNKGWRETMIMATLLEVPEEMGEEQMDYWTKSTETAEIIEQLVANLFVHSKYAFVKAMEYCCGKKFLVHYAGLHLIGRLAMVDKKAIDEMFETFFPVLSPLAKDPQLGQVFYRTMTLMANRSAELRKSCIDFLEEVKLMEEEQARNMASLLLADFAEWED</sequence>
<organism evidence="1 2">
    <name type="scientific">Mangrovibacterium diazotrophicum</name>
    <dbReference type="NCBI Taxonomy" id="1261403"/>
    <lineage>
        <taxon>Bacteria</taxon>
        <taxon>Pseudomonadati</taxon>
        <taxon>Bacteroidota</taxon>
        <taxon>Bacteroidia</taxon>
        <taxon>Marinilabiliales</taxon>
        <taxon>Prolixibacteraceae</taxon>
        <taxon>Mangrovibacterium</taxon>
    </lineage>
</organism>
<gene>
    <name evidence="1" type="ORF">BC643_1795</name>
</gene>
<dbReference type="SUPFAM" id="SSF48371">
    <property type="entry name" value="ARM repeat"/>
    <property type="match status" value="1"/>
</dbReference>
<dbReference type="InterPro" id="IPR016024">
    <property type="entry name" value="ARM-type_fold"/>
</dbReference>
<comment type="caution">
    <text evidence="1">The sequence shown here is derived from an EMBL/GenBank/DDBJ whole genome shotgun (WGS) entry which is preliminary data.</text>
</comment>
<dbReference type="RefSeq" id="WP_120272742.1">
    <property type="nucleotide sequence ID" value="NZ_RAPN01000001.1"/>
</dbReference>